<organism evidence="1 2">
    <name type="scientific">Candida glabrata</name>
    <name type="common">Yeast</name>
    <name type="synonym">Torulopsis glabrata</name>
    <dbReference type="NCBI Taxonomy" id="5478"/>
    <lineage>
        <taxon>Eukaryota</taxon>
        <taxon>Fungi</taxon>
        <taxon>Dikarya</taxon>
        <taxon>Ascomycota</taxon>
        <taxon>Saccharomycotina</taxon>
        <taxon>Saccharomycetes</taxon>
        <taxon>Saccharomycetales</taxon>
        <taxon>Saccharomycetaceae</taxon>
        <taxon>Nakaseomyces</taxon>
    </lineage>
</organism>
<dbReference type="EMBL" id="LLZZ01000159">
    <property type="protein sequence ID" value="KTA97562.1"/>
    <property type="molecule type" value="Genomic_DNA"/>
</dbReference>
<keyword evidence="1" id="KW-0238">DNA-binding</keyword>
<dbReference type="GO" id="GO:0031518">
    <property type="term" value="C:CBF3 complex"/>
    <property type="evidence" value="ECO:0007669"/>
    <property type="project" value="EnsemblFungi"/>
</dbReference>
<dbReference type="VEuPathDB" id="FungiDB:CAGL0J01243g"/>
<dbReference type="VEuPathDB" id="FungiDB:B1J91_J01243g"/>
<evidence type="ECO:0000313" key="1">
    <source>
        <dbReference type="EMBL" id="KTA97562.1"/>
    </source>
</evidence>
<dbReference type="GO" id="GO:0051382">
    <property type="term" value="P:kinetochore assembly"/>
    <property type="evidence" value="ECO:0007669"/>
    <property type="project" value="EnsemblFungi"/>
</dbReference>
<comment type="caution">
    <text evidence="1">The sequence shown here is derived from an EMBL/GenBank/DDBJ whole genome shotgun (WGS) entry which is preliminary data.</text>
</comment>
<dbReference type="GO" id="GO:0008301">
    <property type="term" value="F:DNA binding, bending"/>
    <property type="evidence" value="ECO:0007669"/>
    <property type="project" value="EnsemblFungi"/>
</dbReference>
<dbReference type="VEuPathDB" id="FungiDB:GWK60_J01155"/>
<dbReference type="GO" id="GO:0000776">
    <property type="term" value="C:kinetochore"/>
    <property type="evidence" value="ECO:0007669"/>
    <property type="project" value="EnsemblFungi"/>
</dbReference>
<dbReference type="GO" id="GO:0000921">
    <property type="term" value="P:septin ring assembly"/>
    <property type="evidence" value="ECO:0007669"/>
    <property type="project" value="EnsemblFungi"/>
</dbReference>
<evidence type="ECO:0000313" key="2">
    <source>
        <dbReference type="Proteomes" id="UP000054886"/>
    </source>
</evidence>
<accession>A0A0W0CMK0</accession>
<gene>
    <name evidence="1" type="ORF">AO440_002845</name>
</gene>
<dbReference type="VEuPathDB" id="FungiDB:GVI51_J01155"/>
<dbReference type="AlphaFoldDB" id="A0A0W0CMK0"/>
<dbReference type="Proteomes" id="UP000054886">
    <property type="component" value="Unassembled WGS sequence"/>
</dbReference>
<sequence>MVEERFNTLRFLDQPYEVRKLVYYHLDGQYTNANPPALDALYHGAIEIPNVRDYGGSKKVKKYYRQLVKKLYPLFEQYLQNFQYSPAMIESWLEYSLWLRYDAIVLDSLRLNHLYDGELVGPLDWIEIDGDLRLAVINKLYMLQVWYSYGEYKRWVIRNNITDYGDMELGYLRLNLEMQRDGQIPNIIQKLRKKEQLNLISEINFTTNIDTVTNGNANGHVKRGTNLKRARSDSPDVYLEDPMVKERYQIPNDPALTETIVNLEEMKQVSSLSVRGKNLYESLINVHGARDNPGRTISYISRRRVMRIAMNQVLNPSETGLADLTKWVNLRVISINDCGFIDLNKLILPSKAISLSLSNIRELRWWEFEMDSAIQAQFQQNKLLPYRPLFDLCEAGIHYTLDKKSISLVELKKFQTTIWKKLQALNWIKINNVAMISNTFIVIPKTLYESKRTVIFSTTVHSNIVVI</sequence>
<protein>
    <submittedName>
        <fullName evidence="1">Centromere DNA-binding protein complex CBF3 subunit C</fullName>
    </submittedName>
</protein>
<reference evidence="1 2" key="1">
    <citation type="submission" date="2015-10" db="EMBL/GenBank/DDBJ databases">
        <title>Draft genomes sequences of Candida glabrata isolates 1A, 1B, 2A, 2B, 3A and 3B.</title>
        <authorList>
            <person name="Haavelsrud O.E."/>
            <person name="Gaustad P."/>
        </authorList>
    </citation>
    <scope>NUCLEOTIDE SEQUENCE [LARGE SCALE GENOMIC DNA]</scope>
    <source>
        <strain evidence="1">910700640</strain>
    </source>
</reference>
<dbReference type="CDD" id="cd19611">
    <property type="entry name" value="Ctf13_LRR_LRR-insertion"/>
    <property type="match status" value="1"/>
</dbReference>
<name>A0A0W0CMK0_CANGB</name>
<proteinExistence type="predicted"/>